<proteinExistence type="predicted"/>
<accession>A0A270BIH4</accession>
<dbReference type="InterPro" id="IPR019301">
    <property type="entry name" value="Flagellar_prot_FlgJ_N"/>
</dbReference>
<dbReference type="AlphaFoldDB" id="A0A270BIH4"/>
<dbReference type="STRING" id="1231343.Absy_008_110"/>
<evidence type="ECO:0000313" key="2">
    <source>
        <dbReference type="EMBL" id="PAL24833.1"/>
    </source>
</evidence>
<dbReference type="OrthoDB" id="7862954at2"/>
<evidence type="ECO:0000313" key="3">
    <source>
        <dbReference type="Proteomes" id="UP000216033"/>
    </source>
</evidence>
<keyword evidence="3" id="KW-1185">Reference proteome</keyword>
<dbReference type="Pfam" id="PF10135">
    <property type="entry name" value="Rod-binding"/>
    <property type="match status" value="1"/>
</dbReference>
<dbReference type="EMBL" id="NDFP01000008">
    <property type="protein sequence ID" value="PAL24833.1"/>
    <property type="molecule type" value="Genomic_DNA"/>
</dbReference>
<gene>
    <name evidence="2" type="ORF">B9K05_09110</name>
</gene>
<organism evidence="2 3">
    <name type="scientific">Acetobacter syzygii</name>
    <dbReference type="NCBI Taxonomy" id="146476"/>
    <lineage>
        <taxon>Bacteria</taxon>
        <taxon>Pseudomonadati</taxon>
        <taxon>Pseudomonadota</taxon>
        <taxon>Alphaproteobacteria</taxon>
        <taxon>Acetobacterales</taxon>
        <taxon>Acetobacteraceae</taxon>
        <taxon>Acetobacter</taxon>
    </lineage>
</organism>
<feature type="domain" description="Flagellar protein FlgJ N-terminal" evidence="1">
    <location>
        <begin position="58"/>
        <end position="106"/>
    </location>
</feature>
<dbReference type="RefSeq" id="WP_095351512.1">
    <property type="nucleotide sequence ID" value="NZ_NDFO01000008.1"/>
</dbReference>
<comment type="caution">
    <text evidence="2">The sequence shown here is derived from an EMBL/GenBank/DDBJ whole genome shotgun (WGS) entry which is preliminary data.</text>
</comment>
<name>A0A270BIH4_9PROT</name>
<reference evidence="2 3" key="1">
    <citation type="submission" date="2017-04" db="EMBL/GenBank/DDBJ databases">
        <title>Kefir bacterial isolates.</title>
        <authorList>
            <person name="Kim Y."/>
            <person name="Blasche S."/>
            <person name="Patil K.R."/>
        </authorList>
    </citation>
    <scope>NUCLEOTIDE SEQUENCE [LARGE SCALE GENOMIC DNA]</scope>
    <source>
        <strain evidence="2 3">KR-2</strain>
    </source>
</reference>
<dbReference type="Proteomes" id="UP000216033">
    <property type="component" value="Unassembled WGS sequence"/>
</dbReference>
<protein>
    <submittedName>
        <fullName evidence="2">Chemotaxis protein</fullName>
    </submittedName>
</protein>
<evidence type="ECO:0000259" key="1">
    <source>
        <dbReference type="Pfam" id="PF10135"/>
    </source>
</evidence>
<sequence>MSAVSNVNAAQIASAQTAASTTQAGTTPQSGLSAQALEKTRKAAIEFEGMTIGEMLQPMFDTVDTANSLFGGGAAESQFRSLQVLEMGKQIANNGGIGLADSVYRQMLAMQEKAQQEKGTS</sequence>